<accession>A0A0F9LTS4</accession>
<reference evidence="1" key="1">
    <citation type="journal article" date="2015" name="Nature">
        <title>Complex archaea that bridge the gap between prokaryotes and eukaryotes.</title>
        <authorList>
            <person name="Spang A."/>
            <person name="Saw J.H."/>
            <person name="Jorgensen S.L."/>
            <person name="Zaremba-Niedzwiedzka K."/>
            <person name="Martijn J."/>
            <person name="Lind A.E."/>
            <person name="van Eijk R."/>
            <person name="Schleper C."/>
            <person name="Guy L."/>
            <person name="Ettema T.J."/>
        </authorList>
    </citation>
    <scope>NUCLEOTIDE SEQUENCE</scope>
</reference>
<gene>
    <name evidence="1" type="ORF">LCGC14_1541120</name>
</gene>
<proteinExistence type="predicted"/>
<protein>
    <submittedName>
        <fullName evidence="1">Uncharacterized protein</fullName>
    </submittedName>
</protein>
<dbReference type="AlphaFoldDB" id="A0A0F9LTS4"/>
<dbReference type="EMBL" id="LAZR01011666">
    <property type="protein sequence ID" value="KKM60507.1"/>
    <property type="molecule type" value="Genomic_DNA"/>
</dbReference>
<sequence length="496" mass="57874">MEQITEQEICFLEQWNTPKSLLETLFHDFDNLGYFSKDKFGEIRVYQYPLYSDESLISFSATAKLHNLSKKEEFQLRKNVGDIYCPGARKFGKTLIVEKLDLVNDMLTHDFTKTAFSSVDLIHIREVLDDVKAAFQNHPICKLWERRITGAPDYKFQLKNGYKLNSVNFNIGSKNPGRQWYGKHVEKLLIEEFSLESEEVAKKRKDALSELGAVFRVSGMCNYTTFSPAGKMVTAPENRKHVINLPQFVNPFWDEKEKKDRLEHYGGEDSIGYRVFVKGEVVEDSITAIDMARVRKLCYLEKQEIKRFEITKERYPFFRNTLVVERPSNAERIFISTDAGLKTMEIVVHSEIEDKYYYIFNIVLYNLTVPEKEQILDFLIIKLQANVIGFDCGDGEGRAIYDHFAEKYPMDNLVYYSGAKKIEVGFELDENKNIVIEKGEPVYRREYMSEFSVQRLETLFYAGRIKIPEDYKFDSQFSVIMVKLSGTRKIYKCVSE</sequence>
<name>A0A0F9LTS4_9ZZZZ</name>
<comment type="caution">
    <text evidence="1">The sequence shown here is derived from an EMBL/GenBank/DDBJ whole genome shotgun (WGS) entry which is preliminary data.</text>
</comment>
<evidence type="ECO:0000313" key="1">
    <source>
        <dbReference type="EMBL" id="KKM60507.1"/>
    </source>
</evidence>
<feature type="non-terminal residue" evidence="1">
    <location>
        <position position="496"/>
    </location>
</feature>
<organism evidence="1">
    <name type="scientific">marine sediment metagenome</name>
    <dbReference type="NCBI Taxonomy" id="412755"/>
    <lineage>
        <taxon>unclassified sequences</taxon>
        <taxon>metagenomes</taxon>
        <taxon>ecological metagenomes</taxon>
    </lineage>
</organism>